<dbReference type="EC" id="6.1.1.2" evidence="2"/>
<evidence type="ECO:0000256" key="9">
    <source>
        <dbReference type="ARBA" id="ARBA00049929"/>
    </source>
</evidence>
<keyword evidence="7 10" id="KW-0030">Aminoacyl-tRNA synthetase</keyword>
<dbReference type="GO" id="GO:0004830">
    <property type="term" value="F:tryptophan-tRNA ligase activity"/>
    <property type="evidence" value="ECO:0007669"/>
    <property type="project" value="UniProtKB-EC"/>
</dbReference>
<dbReference type="NCBIfam" id="TIGR00233">
    <property type="entry name" value="trpS"/>
    <property type="match status" value="1"/>
</dbReference>
<evidence type="ECO:0000256" key="2">
    <source>
        <dbReference type="ARBA" id="ARBA00013161"/>
    </source>
</evidence>
<dbReference type="SUPFAM" id="SSF52374">
    <property type="entry name" value="Nucleotidylyl transferase"/>
    <property type="match status" value="2"/>
</dbReference>
<dbReference type="PANTHER" id="PTHR10055">
    <property type="entry name" value="TRYPTOPHANYL-TRNA SYNTHETASE"/>
    <property type="match status" value="1"/>
</dbReference>
<comment type="catalytic activity">
    <reaction evidence="9">
        <text>tRNA(Trp) + L-tryptophan + ATP = L-tryptophyl-tRNA(Trp) + AMP + diphosphate + H(+)</text>
        <dbReference type="Rhea" id="RHEA:24080"/>
        <dbReference type="Rhea" id="RHEA-COMP:9671"/>
        <dbReference type="Rhea" id="RHEA-COMP:9705"/>
        <dbReference type="ChEBI" id="CHEBI:15378"/>
        <dbReference type="ChEBI" id="CHEBI:30616"/>
        <dbReference type="ChEBI" id="CHEBI:33019"/>
        <dbReference type="ChEBI" id="CHEBI:57912"/>
        <dbReference type="ChEBI" id="CHEBI:78442"/>
        <dbReference type="ChEBI" id="CHEBI:78535"/>
        <dbReference type="ChEBI" id="CHEBI:456215"/>
        <dbReference type="EC" id="6.1.1.2"/>
    </reaction>
</comment>
<dbReference type="GO" id="GO:0005737">
    <property type="term" value="C:cytoplasm"/>
    <property type="evidence" value="ECO:0007669"/>
    <property type="project" value="TreeGrafter"/>
</dbReference>
<evidence type="ECO:0000256" key="10">
    <source>
        <dbReference type="RuleBase" id="RU363036"/>
    </source>
</evidence>
<evidence type="ECO:0000313" key="13">
    <source>
        <dbReference type="Proteomes" id="UP000428333"/>
    </source>
</evidence>
<keyword evidence="13" id="KW-1185">Reference proteome</keyword>
<dbReference type="Pfam" id="PF00579">
    <property type="entry name" value="tRNA-synt_1b"/>
    <property type="match status" value="1"/>
</dbReference>
<dbReference type="Proteomes" id="UP000428333">
    <property type="component" value="Linkage Group LG08"/>
</dbReference>
<evidence type="ECO:0000256" key="8">
    <source>
        <dbReference type="ARBA" id="ARBA00030268"/>
    </source>
</evidence>
<evidence type="ECO:0000256" key="11">
    <source>
        <dbReference type="SAM" id="MobiDB-lite"/>
    </source>
</evidence>
<dbReference type="Gene3D" id="3.40.50.620">
    <property type="entry name" value="HUPs"/>
    <property type="match status" value="2"/>
</dbReference>
<evidence type="ECO:0000256" key="7">
    <source>
        <dbReference type="ARBA" id="ARBA00023146"/>
    </source>
</evidence>
<dbReference type="GO" id="GO:0006436">
    <property type="term" value="P:tryptophanyl-tRNA aminoacylation"/>
    <property type="evidence" value="ECO:0007669"/>
    <property type="project" value="InterPro"/>
</dbReference>
<reference evidence="12 13" key="1">
    <citation type="journal article" date="2019" name="Genome Biol. Evol.">
        <title>The Rhododendron genome and chromosomal organization provide insight into shared whole-genome duplications across the heath family (Ericaceae).</title>
        <authorList>
            <person name="Soza V.L."/>
            <person name="Lindsley D."/>
            <person name="Waalkes A."/>
            <person name="Ramage E."/>
            <person name="Patwardhan R.P."/>
            <person name="Burton J.N."/>
            <person name="Adey A."/>
            <person name="Kumar A."/>
            <person name="Qiu R."/>
            <person name="Shendure J."/>
            <person name="Hall B."/>
        </authorList>
    </citation>
    <scope>NUCLEOTIDE SEQUENCE [LARGE SCALE GENOMIC DNA]</scope>
    <source>
        <strain evidence="12">RSF 1966-606</strain>
    </source>
</reference>
<dbReference type="FunFam" id="1.10.240.10:FF:000007">
    <property type="entry name" value="Tryptophan--tRNA ligase"/>
    <property type="match status" value="1"/>
</dbReference>
<proteinExistence type="inferred from homology"/>
<evidence type="ECO:0000256" key="5">
    <source>
        <dbReference type="ARBA" id="ARBA00022840"/>
    </source>
</evidence>
<evidence type="ECO:0000256" key="6">
    <source>
        <dbReference type="ARBA" id="ARBA00022917"/>
    </source>
</evidence>
<feature type="region of interest" description="Disordered" evidence="11">
    <location>
        <begin position="1"/>
        <end position="22"/>
    </location>
</feature>
<dbReference type="OrthoDB" id="10261385at2759"/>
<keyword evidence="4 10" id="KW-0547">Nucleotide-binding</keyword>
<keyword evidence="6 10" id="KW-0648">Protein biosynthesis</keyword>
<dbReference type="InterPro" id="IPR001412">
    <property type="entry name" value="aa-tRNA-synth_I_CS"/>
</dbReference>
<keyword evidence="3 10" id="KW-0436">Ligase</keyword>
<evidence type="ECO:0000256" key="3">
    <source>
        <dbReference type="ARBA" id="ARBA00022598"/>
    </source>
</evidence>
<dbReference type="GO" id="GO:0048608">
    <property type="term" value="P:reproductive structure development"/>
    <property type="evidence" value="ECO:0007669"/>
    <property type="project" value="UniProtKB-ARBA"/>
</dbReference>
<accession>A0A6A4LI37</accession>
<dbReference type="InterPro" id="IPR014729">
    <property type="entry name" value="Rossmann-like_a/b/a_fold"/>
</dbReference>
<dbReference type="InterPro" id="IPR002306">
    <property type="entry name" value="Trp-tRNA-ligase"/>
</dbReference>
<dbReference type="Gene3D" id="1.10.240.10">
    <property type="entry name" value="Tyrosyl-Transfer RNA Synthetase"/>
    <property type="match status" value="1"/>
</dbReference>
<keyword evidence="5 10" id="KW-0067">ATP-binding</keyword>
<dbReference type="GO" id="GO:0005524">
    <property type="term" value="F:ATP binding"/>
    <property type="evidence" value="ECO:0007669"/>
    <property type="project" value="UniProtKB-KW"/>
</dbReference>
<sequence>FGALVRKRQTDREQGTEMAAEDGEVAVAEAEKQEEEDQVVNPWEVSAKEGGKIDYDKLIVQFGCQRLDQSIIDRVQRLTSRPPHVFLRRGVFFAHRDFNEILDAYERGEKFYLYTGRGPSSEALHLGHLVPFMFTKYALHSFSSKYVVLHIYLQDAFKVPLVIQLTDDEKCMWKNLSVEESKRLARENAKDIIACGFDISRTFIFSDFNYVGGAFYENMVRIDKCVTYNKVVGIFGFTGEDHIGKISFPAVQLLTIPIFPHASQLLYYHMTSKDCLLRVSACRVRVIVFGLNTFHIGKLNLLSPKLLFLWLTVPQNFLQDPYFRMTRDVAPRLGYHKPALIESLFFPALQGETGKMSASDPNSAIYVTDSGNILKNKINKYAFSGGQDSVENHRKYGANLEVDISIKYLGFFLEDDAELEHIKREYGKGRMLTGDVKKRLGEVLTELVDRHQKARATVTDEVSTFILDELLLCW</sequence>
<dbReference type="GO" id="GO:0009791">
    <property type="term" value="P:post-embryonic development"/>
    <property type="evidence" value="ECO:0007669"/>
    <property type="project" value="UniProtKB-ARBA"/>
</dbReference>
<feature type="non-terminal residue" evidence="12">
    <location>
        <position position="1"/>
    </location>
</feature>
<comment type="similarity">
    <text evidence="1 10">Belongs to the class-I aminoacyl-tRNA synthetase family.</text>
</comment>
<comment type="caution">
    <text evidence="12">The sequence shown here is derived from an EMBL/GenBank/DDBJ whole genome shotgun (WGS) entry which is preliminary data.</text>
</comment>
<dbReference type="AlphaFoldDB" id="A0A6A4LI37"/>
<dbReference type="PRINTS" id="PR01039">
    <property type="entry name" value="TRNASYNTHTRP"/>
</dbReference>
<dbReference type="InterPro" id="IPR002305">
    <property type="entry name" value="aa-tRNA-synth_Ic"/>
</dbReference>
<name>A0A6A4LI37_9ERIC</name>
<evidence type="ECO:0000256" key="4">
    <source>
        <dbReference type="ARBA" id="ARBA00022741"/>
    </source>
</evidence>
<organism evidence="12 13">
    <name type="scientific">Rhododendron williamsianum</name>
    <dbReference type="NCBI Taxonomy" id="262921"/>
    <lineage>
        <taxon>Eukaryota</taxon>
        <taxon>Viridiplantae</taxon>
        <taxon>Streptophyta</taxon>
        <taxon>Embryophyta</taxon>
        <taxon>Tracheophyta</taxon>
        <taxon>Spermatophyta</taxon>
        <taxon>Magnoliopsida</taxon>
        <taxon>eudicotyledons</taxon>
        <taxon>Gunneridae</taxon>
        <taxon>Pentapetalae</taxon>
        <taxon>asterids</taxon>
        <taxon>Ericales</taxon>
        <taxon>Ericaceae</taxon>
        <taxon>Ericoideae</taxon>
        <taxon>Rhodoreae</taxon>
        <taxon>Rhododendron</taxon>
    </lineage>
</organism>
<dbReference type="PANTHER" id="PTHR10055:SF1">
    <property type="entry name" value="TRYPTOPHAN--TRNA LIGASE, CYTOPLASMIC"/>
    <property type="match status" value="1"/>
</dbReference>
<dbReference type="PROSITE" id="PS00178">
    <property type="entry name" value="AA_TRNA_LIGASE_I"/>
    <property type="match status" value="1"/>
</dbReference>
<evidence type="ECO:0000256" key="1">
    <source>
        <dbReference type="ARBA" id="ARBA00005594"/>
    </source>
</evidence>
<protein>
    <recommendedName>
        <fullName evidence="2">tryptophan--tRNA ligase</fullName>
        <ecNumber evidence="2">6.1.1.2</ecNumber>
    </recommendedName>
    <alternativeName>
        <fullName evidence="8">Tryptophanyl-tRNA synthetase</fullName>
    </alternativeName>
</protein>
<gene>
    <name evidence="12" type="ORF">C3L33_13173</name>
</gene>
<dbReference type="EMBL" id="QEFC01002089">
    <property type="protein sequence ID" value="KAE9454949.1"/>
    <property type="molecule type" value="Genomic_DNA"/>
</dbReference>
<evidence type="ECO:0000313" key="12">
    <source>
        <dbReference type="EMBL" id="KAE9454949.1"/>
    </source>
</evidence>